<accession>A0A6I8LRB3</accession>
<sequence>MVYLDCHSVDAALASFAAACQRPVAAVAEAVLSYRTEWTEYEPHLVAAGPREVFRLLDVAETDATFEGVYYFHGTRIFDTTTFRKEGILPLGQMIDRLWASLYTLVADIVTDTEWRRLRADIEAGAGAGGYQYCLKTPSPNLHGPYAHLAREHHLPRDGHHNYLTIPEIVEDIARSCGLDLAQRFQDTTTPCVVKFRTTGVDTETLHAGFWYIHGMLHNGTPGWFSQSDYDGRGNAVPPEDVVSVELIDATR</sequence>
<name>A0A6I8LRB3_9PSEU</name>
<keyword evidence="2" id="KW-1185">Reference proteome</keyword>
<protein>
    <submittedName>
        <fullName evidence="1">Uncharacterized protein</fullName>
    </submittedName>
</protein>
<dbReference type="AlphaFoldDB" id="A0A6I8LRB3"/>
<dbReference type="Proteomes" id="UP000399805">
    <property type="component" value="Unassembled WGS sequence"/>
</dbReference>
<organism evidence="1 2">
    <name type="scientific">Amycolatopsis camponoti</name>
    <dbReference type="NCBI Taxonomy" id="2606593"/>
    <lineage>
        <taxon>Bacteria</taxon>
        <taxon>Bacillati</taxon>
        <taxon>Actinomycetota</taxon>
        <taxon>Actinomycetes</taxon>
        <taxon>Pseudonocardiales</taxon>
        <taxon>Pseudonocardiaceae</taxon>
        <taxon>Amycolatopsis</taxon>
    </lineage>
</organism>
<reference evidence="1 2" key="1">
    <citation type="submission" date="2019-09" db="EMBL/GenBank/DDBJ databases">
        <authorList>
            <person name="Leyn A S."/>
        </authorList>
    </citation>
    <scope>NUCLEOTIDE SEQUENCE [LARGE SCALE GENOMIC DNA]</scope>
    <source>
        <strain evidence="1">AA231_1</strain>
    </source>
</reference>
<proteinExistence type="predicted"/>
<evidence type="ECO:0000313" key="1">
    <source>
        <dbReference type="EMBL" id="VVJ19620.1"/>
    </source>
</evidence>
<dbReference type="EMBL" id="CABVGP010000002">
    <property type="protein sequence ID" value="VVJ19620.1"/>
    <property type="molecule type" value="Genomic_DNA"/>
</dbReference>
<gene>
    <name evidence="1" type="ORF">AA23TX_04641</name>
</gene>
<evidence type="ECO:0000313" key="2">
    <source>
        <dbReference type="Proteomes" id="UP000399805"/>
    </source>
</evidence>